<keyword evidence="3" id="KW-1185">Reference proteome</keyword>
<accession>A0A1I4JQF9</accession>
<sequence>MQVEMTQRATIALQKAEGELKQGLAEVLRAFESGKALPVEQVRSSNSRPGVLVARIKDFRLFYQPGEGVIQVLDIVPRSEA</sequence>
<protein>
    <submittedName>
        <fullName evidence="2">ParE toxin of type II toxin-antitoxin system, parDE</fullName>
    </submittedName>
</protein>
<gene>
    <name evidence="2" type="ORF">SAMN02982985_01156</name>
</gene>
<dbReference type="InterPro" id="IPR007712">
    <property type="entry name" value="RelE/ParE_toxin"/>
</dbReference>
<reference evidence="2 3" key="1">
    <citation type="submission" date="2016-10" db="EMBL/GenBank/DDBJ databases">
        <authorList>
            <person name="de Groot N.N."/>
        </authorList>
    </citation>
    <scope>NUCLEOTIDE SEQUENCE [LARGE SCALE GENOMIC DNA]</scope>
    <source>
        <strain evidence="2 3">ATCC 43154</strain>
    </source>
</reference>
<dbReference type="AlphaFoldDB" id="A0A1I4JQF9"/>
<name>A0A1I4JQF9_9BURK</name>
<keyword evidence="1" id="KW-1277">Toxin-antitoxin system</keyword>
<dbReference type="EMBL" id="FOTW01000006">
    <property type="protein sequence ID" value="SFL68799.1"/>
    <property type="molecule type" value="Genomic_DNA"/>
</dbReference>
<dbReference type="Gene3D" id="3.30.2310.20">
    <property type="entry name" value="RelE-like"/>
    <property type="match status" value="1"/>
</dbReference>
<dbReference type="Proteomes" id="UP000199470">
    <property type="component" value="Unassembled WGS sequence"/>
</dbReference>
<dbReference type="STRING" id="758825.SAMN02982985_01156"/>
<dbReference type="RefSeq" id="WP_093384896.1">
    <property type="nucleotide sequence ID" value="NZ_FOTW01000006.1"/>
</dbReference>
<evidence type="ECO:0000313" key="2">
    <source>
        <dbReference type="EMBL" id="SFL68799.1"/>
    </source>
</evidence>
<organism evidence="2 3">
    <name type="scientific">Rugamonas rubra</name>
    <dbReference type="NCBI Taxonomy" id="758825"/>
    <lineage>
        <taxon>Bacteria</taxon>
        <taxon>Pseudomonadati</taxon>
        <taxon>Pseudomonadota</taxon>
        <taxon>Betaproteobacteria</taxon>
        <taxon>Burkholderiales</taxon>
        <taxon>Oxalobacteraceae</taxon>
        <taxon>Telluria group</taxon>
        <taxon>Rugamonas</taxon>
    </lineage>
</organism>
<dbReference type="InterPro" id="IPR035093">
    <property type="entry name" value="RelE/ParE_toxin_dom_sf"/>
</dbReference>
<evidence type="ECO:0000256" key="1">
    <source>
        <dbReference type="ARBA" id="ARBA00022649"/>
    </source>
</evidence>
<evidence type="ECO:0000313" key="3">
    <source>
        <dbReference type="Proteomes" id="UP000199470"/>
    </source>
</evidence>
<proteinExistence type="predicted"/>
<dbReference type="Pfam" id="PF05016">
    <property type="entry name" value="ParE_toxin"/>
    <property type="match status" value="1"/>
</dbReference>